<evidence type="ECO:0008006" key="8">
    <source>
        <dbReference type="Google" id="ProtNLM"/>
    </source>
</evidence>
<evidence type="ECO:0000256" key="3">
    <source>
        <dbReference type="ARBA" id="ARBA00022989"/>
    </source>
</evidence>
<dbReference type="EMBL" id="JACHJT010000001">
    <property type="protein sequence ID" value="MBB4930723.1"/>
    <property type="molecule type" value="Genomic_DNA"/>
</dbReference>
<protein>
    <recommendedName>
        <fullName evidence="8">Voltage-gated potassium channel</fullName>
    </recommendedName>
</protein>
<feature type="transmembrane region" description="Helical" evidence="5">
    <location>
        <begin position="49"/>
        <end position="68"/>
    </location>
</feature>
<keyword evidence="7" id="KW-1185">Reference proteome</keyword>
<dbReference type="AlphaFoldDB" id="A0A7W7REV6"/>
<evidence type="ECO:0000256" key="1">
    <source>
        <dbReference type="ARBA" id="ARBA00004141"/>
    </source>
</evidence>
<evidence type="ECO:0000256" key="5">
    <source>
        <dbReference type="SAM" id="Phobius"/>
    </source>
</evidence>
<dbReference type="RefSeq" id="WP_184576082.1">
    <property type="nucleotide sequence ID" value="NZ_JACHJT010000001.1"/>
</dbReference>
<sequence>MGPEMANLRSSQLEQKLAIPVLVAALLSIPAVPLALWGEGRVADIGTMVNQLAGLVLWVEWILLIVLAENRLKWLREHKWSTLVVLLTIPAVLLLVGPAQALRLVRVIATLRVVRLTRIVEAGSVLGRRLALTGTARTALLTTSTLIAGTLAAFVLADPESDGRRLLAAAADRAGVPWPVLLCGTLLLAAIALGGYVWFRGRAGTAGAGNETGRGGP</sequence>
<feature type="transmembrane region" description="Helical" evidence="5">
    <location>
        <begin position="80"/>
        <end position="102"/>
    </location>
</feature>
<feature type="transmembrane region" description="Helical" evidence="5">
    <location>
        <begin position="177"/>
        <end position="199"/>
    </location>
</feature>
<evidence type="ECO:0000256" key="4">
    <source>
        <dbReference type="ARBA" id="ARBA00023136"/>
    </source>
</evidence>
<evidence type="ECO:0000256" key="2">
    <source>
        <dbReference type="ARBA" id="ARBA00022692"/>
    </source>
</evidence>
<name>A0A7W7REV6_9ACTN</name>
<comment type="subcellular location">
    <subcellularLocation>
        <location evidence="1">Membrane</location>
        <topology evidence="1">Multi-pass membrane protein</topology>
    </subcellularLocation>
</comment>
<evidence type="ECO:0000313" key="6">
    <source>
        <dbReference type="EMBL" id="MBB4930723.1"/>
    </source>
</evidence>
<keyword evidence="3 5" id="KW-1133">Transmembrane helix</keyword>
<keyword evidence="2 5" id="KW-0812">Transmembrane</keyword>
<dbReference type="Gene3D" id="1.20.120.350">
    <property type="entry name" value="Voltage-gated potassium channels. Chain C"/>
    <property type="match status" value="1"/>
</dbReference>
<proteinExistence type="predicted"/>
<dbReference type="GO" id="GO:0016020">
    <property type="term" value="C:membrane"/>
    <property type="evidence" value="ECO:0007669"/>
    <property type="project" value="UniProtKB-SubCell"/>
</dbReference>
<evidence type="ECO:0000313" key="7">
    <source>
        <dbReference type="Proteomes" id="UP000523007"/>
    </source>
</evidence>
<dbReference type="InterPro" id="IPR027359">
    <property type="entry name" value="Volt_channel_dom_sf"/>
</dbReference>
<feature type="transmembrane region" description="Helical" evidence="5">
    <location>
        <begin position="138"/>
        <end position="157"/>
    </location>
</feature>
<accession>A0A7W7REV6</accession>
<keyword evidence="4 5" id="KW-0472">Membrane</keyword>
<dbReference type="Proteomes" id="UP000523007">
    <property type="component" value="Unassembled WGS sequence"/>
</dbReference>
<feature type="transmembrane region" description="Helical" evidence="5">
    <location>
        <begin position="17"/>
        <end position="37"/>
    </location>
</feature>
<reference evidence="6 7" key="1">
    <citation type="submission" date="2020-08" db="EMBL/GenBank/DDBJ databases">
        <title>Sequencing the genomes of 1000 actinobacteria strains.</title>
        <authorList>
            <person name="Klenk H.-P."/>
        </authorList>
    </citation>
    <scope>NUCLEOTIDE SEQUENCE [LARGE SCALE GENOMIC DNA]</scope>
    <source>
        <strain evidence="6 7">DSM 102030</strain>
    </source>
</reference>
<gene>
    <name evidence="6" type="ORF">F4561_001543</name>
</gene>
<organism evidence="6 7">
    <name type="scientific">Lipingzhangella halophila</name>
    <dbReference type="NCBI Taxonomy" id="1783352"/>
    <lineage>
        <taxon>Bacteria</taxon>
        <taxon>Bacillati</taxon>
        <taxon>Actinomycetota</taxon>
        <taxon>Actinomycetes</taxon>
        <taxon>Streptosporangiales</taxon>
        <taxon>Nocardiopsidaceae</taxon>
        <taxon>Lipingzhangella</taxon>
    </lineage>
</organism>
<comment type="caution">
    <text evidence="6">The sequence shown here is derived from an EMBL/GenBank/DDBJ whole genome shotgun (WGS) entry which is preliminary data.</text>
</comment>